<feature type="compositionally biased region" description="Basic and acidic residues" evidence="6">
    <location>
        <begin position="315"/>
        <end position="326"/>
    </location>
</feature>
<organism evidence="9 10">
    <name type="scientific">Patella caerulea</name>
    <name type="common">Rayed Mediterranean limpet</name>
    <dbReference type="NCBI Taxonomy" id="87958"/>
    <lineage>
        <taxon>Eukaryota</taxon>
        <taxon>Metazoa</taxon>
        <taxon>Spiralia</taxon>
        <taxon>Lophotrochozoa</taxon>
        <taxon>Mollusca</taxon>
        <taxon>Gastropoda</taxon>
        <taxon>Patellogastropoda</taxon>
        <taxon>Patelloidea</taxon>
        <taxon>Patellidae</taxon>
        <taxon>Patella</taxon>
    </lineage>
</organism>
<dbReference type="InterPro" id="IPR001841">
    <property type="entry name" value="Znf_RING"/>
</dbReference>
<proteinExistence type="predicted"/>
<evidence type="ECO:0000313" key="10">
    <source>
        <dbReference type="Proteomes" id="UP001347796"/>
    </source>
</evidence>
<dbReference type="InterPro" id="IPR047153">
    <property type="entry name" value="TRIM45/56/19-like"/>
</dbReference>
<name>A0AAN8K0R6_PATCE</name>
<dbReference type="CDD" id="cd19756">
    <property type="entry name" value="Bbox2"/>
    <property type="match status" value="1"/>
</dbReference>
<dbReference type="Pfam" id="PF00643">
    <property type="entry name" value="zf-B_box"/>
    <property type="match status" value="1"/>
</dbReference>
<dbReference type="InterPro" id="IPR027370">
    <property type="entry name" value="Znf-RING_euk"/>
</dbReference>
<keyword evidence="4" id="KW-0862">Zinc</keyword>
<evidence type="ECO:0000313" key="9">
    <source>
        <dbReference type="EMBL" id="KAK6184083.1"/>
    </source>
</evidence>
<dbReference type="AlphaFoldDB" id="A0AAN8K0R6"/>
<dbReference type="Gene3D" id="3.30.40.10">
    <property type="entry name" value="Zinc/RING finger domain, C3HC4 (zinc finger)"/>
    <property type="match status" value="1"/>
</dbReference>
<dbReference type="InterPro" id="IPR000315">
    <property type="entry name" value="Znf_B-box"/>
</dbReference>
<feature type="domain" description="B box-type" evidence="8">
    <location>
        <begin position="102"/>
        <end position="144"/>
    </location>
</feature>
<dbReference type="EMBL" id="JAZGQO010000006">
    <property type="protein sequence ID" value="KAK6184083.1"/>
    <property type="molecule type" value="Genomic_DNA"/>
</dbReference>
<dbReference type="Proteomes" id="UP001347796">
    <property type="component" value="Unassembled WGS sequence"/>
</dbReference>
<sequence>MEDASQLRDKYLTCSICYDVFTEPKTLPCLHSFCEKCLSDYIFNLDQSLVRKEGFSCPYCREDIRLPCPKRPSAEWVSQFKTNFHMKDIIVHLSKQKIPKQKFTPKCTNHPTKELDLYCDDHEQLICHLCAGISHRSCQNVLPASEAVDATKDKFQASLNDWHCRVAVIETGFSAIGEERDRLFNLKKRVSGEIREEANRLKTRICTLEEQLQSELERGWEVIDTDITSKLSELDAHLHGRQLALAKAVDFLSTASDDQILSKDNNDTLACFKPLNSKDVSTYLRSIQGINMKFTTFPESTEQLKGFGRIKFSRPKSEQKETDKRPPIPFKPKPGTIVRPISLKTTKPMRVRKDPFLLQSIEGQMREDEQTPKFKDVVVLQLSGTIIVSDWNNSCLKAYPKRRDKDLRLLLGGKPWGLAALTDTQAAVSIPLAHQICVVKVTTNSLMLMSSVVATRRYMGLAKVNEATLVATGGTDPPVVDIINLGGEVLRSFSLDSSGSPLLTSPEYVSFSVSNDIIVSDKMNRSVISLNPKTGEINFCFQPDGHLSLQEPRGLFCHTGGMIYVVEKRGVVVLSPDGVFQGTLLKQKSGLQDPVSIFFDDSGTIYVIHKESELAIFKSK</sequence>
<dbReference type="InterPro" id="IPR013083">
    <property type="entry name" value="Znf_RING/FYVE/PHD"/>
</dbReference>
<accession>A0AAN8K0R6</accession>
<evidence type="ECO:0000256" key="4">
    <source>
        <dbReference type="ARBA" id="ARBA00022833"/>
    </source>
</evidence>
<keyword evidence="1" id="KW-0597">Phosphoprotein</keyword>
<dbReference type="SMART" id="SM00184">
    <property type="entry name" value="RING"/>
    <property type="match status" value="1"/>
</dbReference>
<evidence type="ECO:0000256" key="1">
    <source>
        <dbReference type="ARBA" id="ARBA00022553"/>
    </source>
</evidence>
<keyword evidence="2" id="KW-0479">Metal-binding</keyword>
<dbReference type="InterPro" id="IPR017907">
    <property type="entry name" value="Znf_RING_CS"/>
</dbReference>
<dbReference type="GO" id="GO:0008270">
    <property type="term" value="F:zinc ion binding"/>
    <property type="evidence" value="ECO:0007669"/>
    <property type="project" value="UniProtKB-KW"/>
</dbReference>
<dbReference type="SUPFAM" id="SSF57845">
    <property type="entry name" value="B-box zinc-binding domain"/>
    <property type="match status" value="1"/>
</dbReference>
<comment type="caution">
    <text evidence="9">The sequence shown here is derived from an EMBL/GenBank/DDBJ whole genome shotgun (WGS) entry which is preliminary data.</text>
</comment>
<dbReference type="Gene3D" id="3.30.160.60">
    <property type="entry name" value="Classic Zinc Finger"/>
    <property type="match status" value="1"/>
</dbReference>
<evidence type="ECO:0000256" key="5">
    <source>
        <dbReference type="PROSITE-ProRule" id="PRU00024"/>
    </source>
</evidence>
<evidence type="ECO:0000256" key="6">
    <source>
        <dbReference type="SAM" id="MobiDB-lite"/>
    </source>
</evidence>
<dbReference type="Gene3D" id="2.120.10.30">
    <property type="entry name" value="TolB, C-terminal domain"/>
    <property type="match status" value="1"/>
</dbReference>
<dbReference type="SUPFAM" id="SSF57850">
    <property type="entry name" value="RING/U-box"/>
    <property type="match status" value="1"/>
</dbReference>
<feature type="region of interest" description="Disordered" evidence="6">
    <location>
        <begin position="311"/>
        <end position="337"/>
    </location>
</feature>
<dbReference type="PROSITE" id="PS00518">
    <property type="entry name" value="ZF_RING_1"/>
    <property type="match status" value="1"/>
</dbReference>
<keyword evidence="3 5" id="KW-0863">Zinc-finger</keyword>
<protein>
    <submittedName>
        <fullName evidence="9">Uncharacterized protein</fullName>
    </submittedName>
</protein>
<keyword evidence="10" id="KW-1185">Reference proteome</keyword>
<dbReference type="InterPro" id="IPR011042">
    <property type="entry name" value="6-blade_b-propeller_TolB-like"/>
</dbReference>
<dbReference type="SUPFAM" id="SSF101898">
    <property type="entry name" value="NHL repeat"/>
    <property type="match status" value="1"/>
</dbReference>
<reference evidence="9 10" key="1">
    <citation type="submission" date="2024-01" db="EMBL/GenBank/DDBJ databases">
        <title>The genome of the rayed Mediterranean limpet Patella caerulea (Linnaeus, 1758).</title>
        <authorList>
            <person name="Anh-Thu Weber A."/>
            <person name="Halstead-Nussloch G."/>
        </authorList>
    </citation>
    <scope>NUCLEOTIDE SEQUENCE [LARGE SCALE GENOMIC DNA]</scope>
    <source>
        <strain evidence="9">AATW-2023a</strain>
        <tissue evidence="9">Whole specimen</tissue>
    </source>
</reference>
<evidence type="ECO:0000259" key="8">
    <source>
        <dbReference type="PROSITE" id="PS50119"/>
    </source>
</evidence>
<dbReference type="PANTHER" id="PTHR25462:SF296">
    <property type="entry name" value="MEIOTIC P26, ISOFORM F"/>
    <property type="match status" value="1"/>
</dbReference>
<feature type="domain" description="RING-type" evidence="7">
    <location>
        <begin position="14"/>
        <end position="61"/>
    </location>
</feature>
<evidence type="ECO:0000256" key="2">
    <source>
        <dbReference type="ARBA" id="ARBA00022723"/>
    </source>
</evidence>
<dbReference type="PANTHER" id="PTHR25462">
    <property type="entry name" value="BONUS, ISOFORM C-RELATED"/>
    <property type="match status" value="1"/>
</dbReference>
<evidence type="ECO:0000256" key="3">
    <source>
        <dbReference type="ARBA" id="ARBA00022771"/>
    </source>
</evidence>
<gene>
    <name evidence="9" type="ORF">SNE40_006618</name>
</gene>
<dbReference type="Pfam" id="PF13445">
    <property type="entry name" value="zf-RING_UBOX"/>
    <property type="match status" value="1"/>
</dbReference>
<evidence type="ECO:0000259" key="7">
    <source>
        <dbReference type="PROSITE" id="PS50089"/>
    </source>
</evidence>
<dbReference type="PROSITE" id="PS50089">
    <property type="entry name" value="ZF_RING_2"/>
    <property type="match status" value="1"/>
</dbReference>
<dbReference type="PROSITE" id="PS50119">
    <property type="entry name" value="ZF_BBOX"/>
    <property type="match status" value="1"/>
</dbReference>